<evidence type="ECO:0000313" key="4">
    <source>
        <dbReference type="Proteomes" id="UP000654370"/>
    </source>
</evidence>
<dbReference type="InterPro" id="IPR035396">
    <property type="entry name" value="Bac_rhamnosid6H"/>
</dbReference>
<sequence>MRGTTGHMFGADRLLAENCGKLTADSRQFPIMTPPYPQVLTAFNRRGVFMAEITVTIILSIAFFPNKYRQLALMAPAELRGSTFLFKAESLLPKLTHTEEKALHVVTFKPEENTFLRYKANVEYEASHLEKMWFASGADFILDFETHRTGYLSFYLDARGINVDCPARLRLTFGEVPGDVVEEFYPSKSWISTSWFPFEVINIDDLPCPVSIKRRHAFRYVRIQVLEVSNKFEICFRDIKAIAVTSANQPVPSIESPDFHTIDEVGLRTLRDCMQTVFEDGPRRDRRLWLGDLRLQSLVNYVTFKNNDLVKRCLYLFAGLRTDQKIMASIYERPTAHVGGDYILDYELLFVVTVLEYVQATGDTSTGLELFPICQNILERNYADYIEDGIFQERPDTWYFIDWQNSLQRQASMQGAFVFANKAAMKLASILGTQTSYDDIIQELTRGALTFYNEESGVFLSSGQVSWSSQAWMGLAQVLSPQEHVKAIQLAMADPTAVKANTPYAYHYVLEALHINNARDDCLALAKDYFGGMVDKGANTYWEAYDENDSTFSPYDDHHNNSFCHAWSCTVSWFLRL</sequence>
<evidence type="ECO:0000313" key="3">
    <source>
        <dbReference type="EMBL" id="KAG2173124.1"/>
    </source>
</evidence>
<dbReference type="OrthoDB" id="10036721at2759"/>
<dbReference type="InterPro" id="IPR012341">
    <property type="entry name" value="6hp_glycosidase-like_sf"/>
</dbReference>
<gene>
    <name evidence="3" type="ORF">INT43_004497</name>
</gene>
<dbReference type="AlphaFoldDB" id="A0A8H7UB33"/>
<dbReference type="Pfam" id="PF17389">
    <property type="entry name" value="Bac_rhamnosid6H"/>
    <property type="match status" value="1"/>
</dbReference>
<dbReference type="GO" id="GO:0005975">
    <property type="term" value="P:carbohydrate metabolic process"/>
    <property type="evidence" value="ECO:0007669"/>
    <property type="project" value="InterPro"/>
</dbReference>
<dbReference type="InterPro" id="IPR008928">
    <property type="entry name" value="6-hairpin_glycosidase_sf"/>
</dbReference>
<name>A0A8H7UB33_MORIS</name>
<keyword evidence="4" id="KW-1185">Reference proteome</keyword>
<feature type="domain" description="Glycosyl hydrolase family 78 alpha-rhamnosidase N-terminal" evidence="2">
    <location>
        <begin position="103"/>
        <end position="241"/>
    </location>
</feature>
<accession>A0A8H7UB33</accession>
<reference evidence="3" key="1">
    <citation type="submission" date="2020-12" db="EMBL/GenBank/DDBJ databases">
        <title>Metabolic potential, ecology and presence of endohyphal bacteria is reflected in genomic diversity of Mucoromycotina.</title>
        <authorList>
            <person name="Muszewska A."/>
            <person name="Okrasinska A."/>
            <person name="Steczkiewicz K."/>
            <person name="Drgas O."/>
            <person name="Orlowska M."/>
            <person name="Perlinska-Lenart U."/>
            <person name="Aleksandrzak-Piekarczyk T."/>
            <person name="Szatraj K."/>
            <person name="Zielenkiewicz U."/>
            <person name="Pilsyk S."/>
            <person name="Malc E."/>
            <person name="Mieczkowski P."/>
            <person name="Kruszewska J.S."/>
            <person name="Biernat P."/>
            <person name="Pawlowska J."/>
        </authorList>
    </citation>
    <scope>NUCLEOTIDE SEQUENCE</scope>
    <source>
        <strain evidence="3">WA0000067209</strain>
    </source>
</reference>
<evidence type="ECO:0008006" key="5">
    <source>
        <dbReference type="Google" id="ProtNLM"/>
    </source>
</evidence>
<dbReference type="Gene3D" id="1.50.10.10">
    <property type="match status" value="1"/>
</dbReference>
<dbReference type="GO" id="GO:0003824">
    <property type="term" value="F:catalytic activity"/>
    <property type="evidence" value="ECO:0007669"/>
    <property type="project" value="UniProtKB-ARBA"/>
</dbReference>
<feature type="domain" description="Alpha-L-rhamnosidase six-hairpin glycosidase" evidence="1">
    <location>
        <begin position="257"/>
        <end position="574"/>
    </location>
</feature>
<evidence type="ECO:0000259" key="1">
    <source>
        <dbReference type="Pfam" id="PF17389"/>
    </source>
</evidence>
<evidence type="ECO:0000259" key="2">
    <source>
        <dbReference type="Pfam" id="PF21104"/>
    </source>
</evidence>
<dbReference type="PANTHER" id="PTHR34987">
    <property type="entry name" value="C, PUTATIVE (AFU_ORTHOLOGUE AFUA_3G02880)-RELATED"/>
    <property type="match status" value="1"/>
</dbReference>
<protein>
    <recommendedName>
        <fullName evidence="5">Alpha-L-rhamnosidase six-hairpin glycosidase domain-containing protein</fullName>
    </recommendedName>
</protein>
<dbReference type="PANTHER" id="PTHR34987:SF2">
    <property type="entry name" value="B, PUTATIVE (AFU_ORTHOLOGUE AFUA_7G05040)-RELATED"/>
    <property type="match status" value="1"/>
</dbReference>
<dbReference type="InterPro" id="IPR049164">
    <property type="entry name" value="Glyco_hydro_78_N"/>
</dbReference>
<comment type="caution">
    <text evidence="3">The sequence shown here is derived from an EMBL/GenBank/DDBJ whole genome shotgun (WGS) entry which is preliminary data.</text>
</comment>
<dbReference type="EMBL" id="JAEPQZ010000015">
    <property type="protein sequence ID" value="KAG2173124.1"/>
    <property type="molecule type" value="Genomic_DNA"/>
</dbReference>
<dbReference type="Proteomes" id="UP000654370">
    <property type="component" value="Unassembled WGS sequence"/>
</dbReference>
<dbReference type="Pfam" id="PF21104">
    <property type="entry name" value="Glyco_hydro_78_N"/>
    <property type="match status" value="1"/>
</dbReference>
<dbReference type="SUPFAM" id="SSF48208">
    <property type="entry name" value="Six-hairpin glycosidases"/>
    <property type="match status" value="1"/>
</dbReference>
<proteinExistence type="predicted"/>
<organism evidence="3 4">
    <name type="scientific">Mortierella isabellina</name>
    <name type="common">Filamentous fungus</name>
    <name type="synonym">Umbelopsis isabellina</name>
    <dbReference type="NCBI Taxonomy" id="91625"/>
    <lineage>
        <taxon>Eukaryota</taxon>
        <taxon>Fungi</taxon>
        <taxon>Fungi incertae sedis</taxon>
        <taxon>Mucoromycota</taxon>
        <taxon>Mucoromycotina</taxon>
        <taxon>Umbelopsidomycetes</taxon>
        <taxon>Umbelopsidales</taxon>
        <taxon>Umbelopsidaceae</taxon>
        <taxon>Umbelopsis</taxon>
    </lineage>
</organism>